<dbReference type="Gramene" id="VVA28465">
    <property type="protein sequence ID" value="VVA28465"/>
    <property type="gene ID" value="Prudul26B018654"/>
</dbReference>
<evidence type="ECO:0000259" key="1">
    <source>
        <dbReference type="Pfam" id="PF14111"/>
    </source>
</evidence>
<organism evidence="2 3">
    <name type="scientific">Prunus dulcis</name>
    <name type="common">Almond</name>
    <name type="synonym">Amygdalus dulcis</name>
    <dbReference type="NCBI Taxonomy" id="3755"/>
    <lineage>
        <taxon>Eukaryota</taxon>
        <taxon>Viridiplantae</taxon>
        <taxon>Streptophyta</taxon>
        <taxon>Embryophyta</taxon>
        <taxon>Tracheophyta</taxon>
        <taxon>Spermatophyta</taxon>
        <taxon>Magnoliopsida</taxon>
        <taxon>eudicotyledons</taxon>
        <taxon>Gunneridae</taxon>
        <taxon>Pentapetalae</taxon>
        <taxon>rosids</taxon>
        <taxon>fabids</taxon>
        <taxon>Rosales</taxon>
        <taxon>Rosaceae</taxon>
        <taxon>Amygdaloideae</taxon>
        <taxon>Amygdaleae</taxon>
        <taxon>Prunus</taxon>
    </lineage>
</organism>
<feature type="domain" description="DUF4283" evidence="1">
    <location>
        <begin position="36"/>
        <end position="104"/>
    </location>
</feature>
<proteinExistence type="predicted"/>
<dbReference type="InterPro" id="IPR025558">
    <property type="entry name" value="DUF4283"/>
</dbReference>
<name>A0A5E4FKR4_PRUDU</name>
<sequence length="114" mass="13091">MVTDFANRFAQTAEEQKEVVVEQGLVHKLRTSNFLLIGKLLTHKAFNPEAFMLTMTALWRPKVRVQIGRLEENLFMFSFLTKEDRLRILGGGPWTFNHFLVVLAEADGIYGSTF</sequence>
<reference evidence="3" key="1">
    <citation type="journal article" date="2020" name="Plant J.">
        <title>Transposons played a major role in the diversification between the closely related almond and peach genomes: results from the almond genome sequence.</title>
        <authorList>
            <person name="Alioto T."/>
            <person name="Alexiou K.G."/>
            <person name="Bardil A."/>
            <person name="Barteri F."/>
            <person name="Castanera R."/>
            <person name="Cruz F."/>
            <person name="Dhingra A."/>
            <person name="Duval H."/>
            <person name="Fernandez I Marti A."/>
            <person name="Frias L."/>
            <person name="Galan B."/>
            <person name="Garcia J.L."/>
            <person name="Howad W."/>
            <person name="Gomez-Garrido J."/>
            <person name="Gut M."/>
            <person name="Julca I."/>
            <person name="Morata J."/>
            <person name="Puigdomenech P."/>
            <person name="Ribeca P."/>
            <person name="Rubio Cabetas M.J."/>
            <person name="Vlasova A."/>
            <person name="Wirthensohn M."/>
            <person name="Garcia-Mas J."/>
            <person name="Gabaldon T."/>
            <person name="Casacuberta J.M."/>
            <person name="Arus P."/>
        </authorList>
    </citation>
    <scope>NUCLEOTIDE SEQUENCE [LARGE SCALE GENOMIC DNA]</scope>
    <source>
        <strain evidence="3">cv. Texas</strain>
    </source>
</reference>
<dbReference type="Pfam" id="PF14111">
    <property type="entry name" value="DUF4283"/>
    <property type="match status" value="1"/>
</dbReference>
<dbReference type="InParanoid" id="A0A5E4FKR4"/>
<dbReference type="AlphaFoldDB" id="A0A5E4FKR4"/>
<dbReference type="EMBL" id="CABIKO010000142">
    <property type="protein sequence ID" value="VVA28465.1"/>
    <property type="molecule type" value="Genomic_DNA"/>
</dbReference>
<dbReference type="OMA" id="VNREAMY"/>
<dbReference type="Proteomes" id="UP000327085">
    <property type="component" value="Chromosome 3"/>
</dbReference>
<evidence type="ECO:0000313" key="2">
    <source>
        <dbReference type="EMBL" id="VVA28465.1"/>
    </source>
</evidence>
<gene>
    <name evidence="2" type="ORF">ALMOND_2B018654</name>
</gene>
<accession>A0A5E4FKR4</accession>
<protein>
    <submittedName>
        <fullName evidence="2">PREDICTED: DUF4283 domain-containing</fullName>
    </submittedName>
</protein>
<evidence type="ECO:0000313" key="3">
    <source>
        <dbReference type="Proteomes" id="UP000327085"/>
    </source>
</evidence>